<gene>
    <name evidence="1" type="ORF">MB14_07710</name>
</gene>
<sequence>MENPIQAWINEDKTLSDLLVEIQSLDITVLEQAEVAFDKLCELYDLPKMPEDIEKYKAFFEEKGIEEPSSVFKEHALLKFLEPNNDPRGLVLTAVYHVKNGLRVDYEEIAEKEFGKNIPKDLQVGIRGTGIQGEVVFPTIENKSWVELGCKVNAKLSR</sequence>
<dbReference type="AlphaFoldDB" id="A0A150X8L3"/>
<evidence type="ECO:0000313" key="2">
    <source>
        <dbReference type="Proteomes" id="UP000075583"/>
    </source>
</evidence>
<protein>
    <submittedName>
        <fullName evidence="1">Uncharacterized protein</fullName>
    </submittedName>
</protein>
<proteinExistence type="predicted"/>
<dbReference type="EMBL" id="LQZQ01000045">
    <property type="protein sequence ID" value="KYG75071.1"/>
    <property type="molecule type" value="Genomic_DNA"/>
</dbReference>
<dbReference type="OrthoDB" id="1358957at2"/>
<organism evidence="1 2">
    <name type="scientific">Roseivirga ehrenbergii (strain DSM 102268 / JCM 13514 / KCTC 12282 / NCIMB 14502 / KMM 6017)</name>
    <dbReference type="NCBI Taxonomy" id="279360"/>
    <lineage>
        <taxon>Bacteria</taxon>
        <taxon>Pseudomonadati</taxon>
        <taxon>Bacteroidota</taxon>
        <taxon>Cytophagia</taxon>
        <taxon>Cytophagales</taxon>
        <taxon>Roseivirgaceae</taxon>
        <taxon>Roseivirga</taxon>
    </lineage>
</organism>
<dbReference type="RefSeq" id="WP_062592661.1">
    <property type="nucleotide sequence ID" value="NZ_LQZQ01000045.1"/>
</dbReference>
<accession>A0A150X8L3</accession>
<reference evidence="1" key="1">
    <citation type="submission" date="2016-01" db="EMBL/GenBank/DDBJ databases">
        <title>Genome sequencing of Roseivirga ehrenbergii KMM 6017.</title>
        <authorList>
            <person name="Selvaratnam C."/>
            <person name="Thevarajoo S."/>
            <person name="Goh K.M."/>
            <person name="Ee R."/>
            <person name="Chan K.-G."/>
            <person name="Chong C.S."/>
        </authorList>
    </citation>
    <scope>NUCLEOTIDE SEQUENCE [LARGE SCALE GENOMIC DNA]</scope>
    <source>
        <strain evidence="1">KMM 6017</strain>
    </source>
</reference>
<comment type="caution">
    <text evidence="1">The sequence shown here is derived from an EMBL/GenBank/DDBJ whole genome shotgun (WGS) entry which is preliminary data.</text>
</comment>
<evidence type="ECO:0000313" key="1">
    <source>
        <dbReference type="EMBL" id="KYG75071.1"/>
    </source>
</evidence>
<keyword evidence="2" id="KW-1185">Reference proteome</keyword>
<name>A0A150X8L3_ROSEK</name>
<dbReference type="Proteomes" id="UP000075583">
    <property type="component" value="Unassembled WGS sequence"/>
</dbReference>